<comment type="caution">
    <text evidence="3">The sequence shown here is derived from an EMBL/GenBank/DDBJ whole genome shotgun (WGS) entry which is preliminary data.</text>
</comment>
<keyword evidence="2" id="KW-1133">Transmembrane helix</keyword>
<feature type="region of interest" description="Disordered" evidence="1">
    <location>
        <begin position="58"/>
        <end position="88"/>
    </location>
</feature>
<evidence type="ECO:0000313" key="3">
    <source>
        <dbReference type="EMBL" id="OBB92885.1"/>
    </source>
</evidence>
<keyword evidence="2" id="KW-0472">Membrane</keyword>
<dbReference type="AlphaFoldDB" id="A0A1A0W8W7"/>
<dbReference type="Proteomes" id="UP000094008">
    <property type="component" value="Unassembled WGS sequence"/>
</dbReference>
<organism evidence="3 4">
    <name type="scientific">Mycolicibacterium peregrinum</name>
    <name type="common">Mycobacterium peregrinum</name>
    <dbReference type="NCBI Taxonomy" id="43304"/>
    <lineage>
        <taxon>Bacteria</taxon>
        <taxon>Bacillati</taxon>
        <taxon>Actinomycetota</taxon>
        <taxon>Actinomycetes</taxon>
        <taxon>Mycobacteriales</taxon>
        <taxon>Mycobacteriaceae</taxon>
        <taxon>Mycolicibacterium</taxon>
    </lineage>
</organism>
<proteinExistence type="predicted"/>
<feature type="transmembrane region" description="Helical" evidence="2">
    <location>
        <begin position="29"/>
        <end position="50"/>
    </location>
</feature>
<gene>
    <name evidence="3" type="ORF">A5779_21210</name>
</gene>
<protein>
    <submittedName>
        <fullName evidence="3">Uncharacterized protein</fullName>
    </submittedName>
</protein>
<reference evidence="4" key="1">
    <citation type="submission" date="2016-06" db="EMBL/GenBank/DDBJ databases">
        <authorList>
            <person name="Sutton G."/>
            <person name="Brinkac L."/>
            <person name="Sanka R."/>
            <person name="Adams M."/>
            <person name="Lau E."/>
            <person name="Mehaffy C."/>
            <person name="Tameris M."/>
            <person name="Hatherill M."/>
            <person name="Hanekom W."/>
            <person name="Mahomed H."/>
            <person name="Mcshane H."/>
        </authorList>
    </citation>
    <scope>NUCLEOTIDE SEQUENCE [LARGE SCALE GENOMIC DNA]</scope>
    <source>
        <strain evidence="4">852002-10433_SCH5171157</strain>
    </source>
</reference>
<evidence type="ECO:0000256" key="1">
    <source>
        <dbReference type="SAM" id="MobiDB-lite"/>
    </source>
</evidence>
<keyword evidence="2" id="KW-0812">Transmembrane</keyword>
<evidence type="ECO:0000313" key="4">
    <source>
        <dbReference type="Proteomes" id="UP000094008"/>
    </source>
</evidence>
<name>A0A1A0W8W7_MYCPR</name>
<sequence length="167" mass="18761">MLVEFRGVDQVLAWESSCWWVQDSLHGLGAFFTSPAAAGLAAVGAALIAAREVRDTRAADNEARRDDRKADSKARREDRAAELERREREDLRRKQEDLWARFQWVVDRSTSRTKDQKPALTAVRAVTILTSLRDAARAKPLDDDGLALLIQNFLDHMIATTTQEISG</sequence>
<dbReference type="EMBL" id="LZSY01000065">
    <property type="protein sequence ID" value="OBB92885.1"/>
    <property type="molecule type" value="Genomic_DNA"/>
</dbReference>
<evidence type="ECO:0000256" key="2">
    <source>
        <dbReference type="SAM" id="Phobius"/>
    </source>
</evidence>
<accession>A0A1A0W8W7</accession>